<accession>A0ABM9XMB0</accession>
<comment type="caution">
    <text evidence="2">The sequence shown here is derived from an EMBL/GenBank/DDBJ whole genome shotgun (WGS) entry which is preliminary data.</text>
</comment>
<evidence type="ECO:0000313" key="2">
    <source>
        <dbReference type="EMBL" id="EEI62308.1"/>
    </source>
</evidence>
<keyword evidence="3" id="KW-1185">Reference proteome</keyword>
<name>A0ABM9XMB0_9CORY</name>
<dbReference type="Proteomes" id="UP000006237">
    <property type="component" value="Unassembled WGS sequence"/>
</dbReference>
<proteinExistence type="predicted"/>
<organism evidence="2 3">
    <name type="scientific">Corynebacterium glucuronolyticum ATCC 51866</name>
    <dbReference type="NCBI Taxonomy" id="548478"/>
    <lineage>
        <taxon>Bacteria</taxon>
        <taxon>Bacillati</taxon>
        <taxon>Actinomycetota</taxon>
        <taxon>Actinomycetes</taxon>
        <taxon>Mycobacteriales</taxon>
        <taxon>Corynebacteriaceae</taxon>
        <taxon>Corynebacterium</taxon>
    </lineage>
</organism>
<protein>
    <submittedName>
        <fullName evidence="2">Uncharacterized protein</fullName>
    </submittedName>
</protein>
<evidence type="ECO:0000256" key="1">
    <source>
        <dbReference type="SAM" id="MobiDB-lite"/>
    </source>
</evidence>
<reference evidence="2 3" key="1">
    <citation type="submission" date="2009-01" db="EMBL/GenBank/DDBJ databases">
        <authorList>
            <person name="Qin X."/>
            <person name="Bachman B."/>
            <person name="Battles P."/>
            <person name="Bell A."/>
            <person name="Bess C."/>
            <person name="Bickham C."/>
            <person name="Chaboub L."/>
            <person name="Chen D."/>
            <person name="Coyle M."/>
            <person name="Deiros D.R."/>
            <person name="Dinh H."/>
            <person name="Forbes L."/>
            <person name="Fowler G."/>
            <person name="Francisco L."/>
            <person name="Fu Q."/>
            <person name="Gubbala S."/>
            <person name="Hale W."/>
            <person name="Han Y."/>
            <person name="Hemphill L."/>
            <person name="Highlander S.K."/>
            <person name="Hirani K."/>
            <person name="Hogues M."/>
            <person name="Jackson L."/>
            <person name="Jakkamsetti A."/>
            <person name="Javaid M."/>
            <person name="Jiang H."/>
            <person name="Korchina V."/>
            <person name="Kovar C."/>
            <person name="Lara F."/>
            <person name="Lee S."/>
            <person name="Mata R."/>
            <person name="Mathew T."/>
            <person name="Moen C."/>
            <person name="Morales K."/>
            <person name="Munidasa M."/>
            <person name="Nazareth L."/>
            <person name="Ngo R."/>
            <person name="Nguyen L."/>
            <person name="Okwuonu G."/>
            <person name="Ongeri F."/>
            <person name="Patil S."/>
            <person name="Petrosino J."/>
            <person name="Pham C."/>
            <person name="Pham P."/>
            <person name="Pu L.-L."/>
            <person name="Puazo M."/>
            <person name="Raj R."/>
            <person name="Reid J."/>
            <person name="Rouhana J."/>
            <person name="Saada N."/>
            <person name="Shang Y."/>
            <person name="Simmons D."/>
            <person name="Thornton R."/>
            <person name="Warren J."/>
            <person name="Weissenberger G."/>
            <person name="Zhang J."/>
            <person name="Zhang L."/>
            <person name="Zhou C."/>
            <person name="Zhu D."/>
            <person name="Muzny D."/>
            <person name="Worley K."/>
            <person name="Gibbs R."/>
        </authorList>
    </citation>
    <scope>NUCLEOTIDE SEQUENCE [LARGE SCALE GENOMIC DNA]</scope>
    <source>
        <strain evidence="2 3">ATCC 51866</strain>
    </source>
</reference>
<feature type="region of interest" description="Disordered" evidence="1">
    <location>
        <begin position="39"/>
        <end position="74"/>
    </location>
</feature>
<sequence>CHSIIRLCPTPKIVYETVPNVMTLGINNVMRSSVQKVVTHNTNNAKPPVPHQYKPSTNSPLLAHFPVNPHPSLS</sequence>
<evidence type="ECO:0000313" key="3">
    <source>
        <dbReference type="Proteomes" id="UP000006237"/>
    </source>
</evidence>
<feature type="non-terminal residue" evidence="2">
    <location>
        <position position="1"/>
    </location>
</feature>
<gene>
    <name evidence="2" type="ORF">HMPREF0293_2203</name>
</gene>
<dbReference type="EMBL" id="ACHF01000113">
    <property type="protein sequence ID" value="EEI62308.1"/>
    <property type="molecule type" value="Genomic_DNA"/>
</dbReference>